<dbReference type="InterPro" id="IPR058480">
    <property type="entry name" value="DUF8167_N"/>
</dbReference>
<evidence type="ECO:0000259" key="3">
    <source>
        <dbReference type="PROSITE" id="PS51202"/>
    </source>
</evidence>
<keyword evidence="2" id="KW-0472">Membrane</keyword>
<feature type="transmembrane region" description="Helical" evidence="2">
    <location>
        <begin position="71"/>
        <end position="91"/>
    </location>
</feature>
<dbReference type="RefSeq" id="WP_227229571.1">
    <property type="nucleotide sequence ID" value="NZ_JAJCVJ010000002.1"/>
</dbReference>
<dbReference type="InterPro" id="IPR006037">
    <property type="entry name" value="RCK_C"/>
</dbReference>
<dbReference type="SUPFAM" id="SSF116726">
    <property type="entry name" value="TrkA C-terminal domain-like"/>
    <property type="match status" value="1"/>
</dbReference>
<evidence type="ECO:0000313" key="5">
    <source>
        <dbReference type="Proteomes" id="UP001596201"/>
    </source>
</evidence>
<reference evidence="4 5" key="1">
    <citation type="journal article" date="2019" name="Int. J. Syst. Evol. Microbiol.">
        <title>The Global Catalogue of Microorganisms (GCM) 10K type strain sequencing project: providing services to taxonomists for standard genome sequencing and annotation.</title>
        <authorList>
            <consortium name="The Broad Institute Genomics Platform"/>
            <consortium name="The Broad Institute Genome Sequencing Center for Infectious Disease"/>
            <person name="Wu L."/>
            <person name="Ma J."/>
        </authorList>
    </citation>
    <scope>NUCLEOTIDE SEQUENCE [LARGE SCALE GENOMIC DNA]</scope>
    <source>
        <strain evidence="4 5">CGMCC 1.12237</strain>
    </source>
</reference>
<sequence length="431" mass="44833">MAALPFEVLLGLYLGLLTGIVPAVVAWTLGFGFRYFTGITIPGFAVVVLGVAIAGVNGGLLGLIDQNVTQAPARVAVAVLVVFAITLYAHAQGDKLGANLPKRVSLRQLTERTLSTDVVELVGGRGQVRVRVTGEVADVEGYPPLPVDLRTTIREATWTFPADVPLSELETRVADRLRTDHDLSAVSVRLDERARAEVAAAPPLGALSKRVPSGERAVSLTTLVPTGLAPGDEVTVAAGDADSAVPAGEATDAETTDSEARAFEATVLGVKAAPTATADADAATDSATATDGGDDLPTPPRPTPTAAGGESRVTLAVDRADATALLSADPDRLVVRSRGVRREFELVSLLRRAGRRFRRLTVREGGALDGTTLGEASVRDTYGVAVLAVRQPSGTGGWKLAPEGSTELHAGDDLFAVGTRDELARFEEVVA</sequence>
<proteinExistence type="predicted"/>
<dbReference type="EMBL" id="JBHSKX010000002">
    <property type="protein sequence ID" value="MFC5367311.1"/>
    <property type="molecule type" value="Genomic_DNA"/>
</dbReference>
<dbReference type="Proteomes" id="UP001596201">
    <property type="component" value="Unassembled WGS sequence"/>
</dbReference>
<dbReference type="Gene3D" id="3.30.70.1450">
    <property type="entry name" value="Regulator of K+ conductance, C-terminal domain"/>
    <property type="match status" value="1"/>
</dbReference>
<dbReference type="InterPro" id="IPR058603">
    <property type="entry name" value="DUF8167_2nd"/>
</dbReference>
<evidence type="ECO:0000313" key="4">
    <source>
        <dbReference type="EMBL" id="MFC5367311.1"/>
    </source>
</evidence>
<dbReference type="GO" id="GO:0034220">
    <property type="term" value="P:monoatomic ion transmembrane transport"/>
    <property type="evidence" value="ECO:0007669"/>
    <property type="project" value="UniProtKB-KW"/>
</dbReference>
<keyword evidence="4" id="KW-0406">Ion transport</keyword>
<evidence type="ECO:0000256" key="1">
    <source>
        <dbReference type="SAM" id="MobiDB-lite"/>
    </source>
</evidence>
<protein>
    <submittedName>
        <fullName evidence="4">Potassium channel family protein</fullName>
    </submittedName>
</protein>
<dbReference type="PROSITE" id="PS51202">
    <property type="entry name" value="RCK_C"/>
    <property type="match status" value="1"/>
</dbReference>
<accession>A0ABD5RBB5</accession>
<keyword evidence="4" id="KW-0813">Transport</keyword>
<gene>
    <name evidence="4" type="ORF">ACFPJ5_10190</name>
</gene>
<dbReference type="InterPro" id="IPR036721">
    <property type="entry name" value="RCK_C_sf"/>
</dbReference>
<organism evidence="4 5">
    <name type="scientific">Salinirubrum litoreum</name>
    <dbReference type="NCBI Taxonomy" id="1126234"/>
    <lineage>
        <taxon>Archaea</taxon>
        <taxon>Methanobacteriati</taxon>
        <taxon>Methanobacteriota</taxon>
        <taxon>Stenosarchaea group</taxon>
        <taxon>Halobacteria</taxon>
        <taxon>Halobacteriales</taxon>
        <taxon>Haloferacaceae</taxon>
        <taxon>Salinirubrum</taxon>
    </lineage>
</organism>
<dbReference type="Pfam" id="PF02080">
    <property type="entry name" value="TrkA_C"/>
    <property type="match status" value="1"/>
</dbReference>
<keyword evidence="2" id="KW-1133">Transmembrane helix</keyword>
<keyword evidence="5" id="KW-1185">Reference proteome</keyword>
<dbReference type="Pfam" id="PF26503">
    <property type="entry name" value="DUF8167_3rd"/>
    <property type="match status" value="1"/>
</dbReference>
<dbReference type="Pfam" id="PF26502">
    <property type="entry name" value="DUF8167_2nd"/>
    <property type="match status" value="1"/>
</dbReference>
<feature type="transmembrane region" description="Helical" evidence="2">
    <location>
        <begin position="39"/>
        <end position="64"/>
    </location>
</feature>
<keyword evidence="4" id="KW-0407">Ion channel</keyword>
<feature type="region of interest" description="Disordered" evidence="1">
    <location>
        <begin position="276"/>
        <end position="311"/>
    </location>
</feature>
<name>A0ABD5RBB5_9EURY</name>
<evidence type="ECO:0000256" key="2">
    <source>
        <dbReference type="SAM" id="Phobius"/>
    </source>
</evidence>
<keyword evidence="2" id="KW-0812">Transmembrane</keyword>
<dbReference type="Pfam" id="PF26501">
    <property type="entry name" value="DUF8167"/>
    <property type="match status" value="1"/>
</dbReference>
<dbReference type="AlphaFoldDB" id="A0ABD5RBB5"/>
<dbReference type="InterPro" id="IPR058604">
    <property type="entry name" value="DUF8167_3rd"/>
</dbReference>
<comment type="caution">
    <text evidence="4">The sequence shown here is derived from an EMBL/GenBank/DDBJ whole genome shotgun (WGS) entry which is preliminary data.</text>
</comment>
<feature type="compositionally biased region" description="Low complexity" evidence="1">
    <location>
        <begin position="276"/>
        <end position="291"/>
    </location>
</feature>
<feature type="transmembrane region" description="Helical" evidence="2">
    <location>
        <begin position="12"/>
        <end position="33"/>
    </location>
</feature>
<feature type="domain" description="RCK C-terminal" evidence="3">
    <location>
        <begin position="344"/>
        <end position="431"/>
    </location>
</feature>